<reference evidence="10" key="1">
    <citation type="submission" date="2017-05" db="EMBL/GenBank/DDBJ databases">
        <title>Complete and WGS of Bordetella genogroups.</title>
        <authorList>
            <person name="Spilker T."/>
            <person name="Lipuma J."/>
        </authorList>
    </citation>
    <scope>NUCLEOTIDE SEQUENCE [LARGE SCALE GENOMIC DNA]</scope>
    <source>
        <strain evidence="10">AU8856</strain>
    </source>
</reference>
<feature type="transmembrane region" description="Helical" evidence="7">
    <location>
        <begin position="122"/>
        <end position="139"/>
    </location>
</feature>
<feature type="transmembrane region" description="Helical" evidence="7">
    <location>
        <begin position="341"/>
        <end position="360"/>
    </location>
</feature>
<comment type="subcellular location">
    <subcellularLocation>
        <location evidence="1">Cell membrane</location>
        <topology evidence="1">Multi-pass membrane protein</topology>
    </subcellularLocation>
</comment>
<keyword evidence="2" id="KW-0813">Transport</keyword>
<feature type="transmembrane region" description="Helical" evidence="7">
    <location>
        <begin position="493"/>
        <end position="513"/>
    </location>
</feature>
<keyword evidence="5 7" id="KW-1133">Transmembrane helix</keyword>
<dbReference type="PROSITE" id="PS50850">
    <property type="entry name" value="MFS"/>
    <property type="match status" value="1"/>
</dbReference>
<dbReference type="PANTHER" id="PTHR42718:SF42">
    <property type="entry name" value="EXPORT PROTEIN"/>
    <property type="match status" value="1"/>
</dbReference>
<feature type="transmembrane region" description="Helical" evidence="7">
    <location>
        <begin position="372"/>
        <end position="395"/>
    </location>
</feature>
<dbReference type="InterPro" id="IPR004638">
    <property type="entry name" value="EmrB-like"/>
</dbReference>
<feature type="transmembrane region" description="Helical" evidence="7">
    <location>
        <begin position="93"/>
        <end position="116"/>
    </location>
</feature>
<proteinExistence type="predicted"/>
<evidence type="ECO:0000259" key="8">
    <source>
        <dbReference type="PROSITE" id="PS50850"/>
    </source>
</evidence>
<name>A0A261UZZ7_9BORD</name>
<evidence type="ECO:0000256" key="1">
    <source>
        <dbReference type="ARBA" id="ARBA00004651"/>
    </source>
</evidence>
<dbReference type="GO" id="GO:0022857">
    <property type="term" value="F:transmembrane transporter activity"/>
    <property type="evidence" value="ECO:0007669"/>
    <property type="project" value="InterPro"/>
</dbReference>
<keyword evidence="6 7" id="KW-0472">Membrane</keyword>
<dbReference type="InterPro" id="IPR020846">
    <property type="entry name" value="MFS_dom"/>
</dbReference>
<keyword evidence="4 7" id="KW-0812">Transmembrane</keyword>
<sequence length="523" mass="53578">MLPSRAMTSDPATPCAPSARPFLLAATILASSMAFIDSIVVNVALPAIQGEFHAGFEVLQWVVNGYALILGALILMGGVLGDRYGRRRVFTTGIVLFALASLACALAPSAGALIAARALQGLGGALLVPQSLAIIAAAYPKNIRGRAVGIWAAAAALTTVSGPVLGGVFIDLLSWRAVFWINLPLALLAVALTLRFVPETYGAIRGATDWLGGLLVTAGLALVIYAAGELPQAHQGRGALLAVLAAGVLTLAAFVVHEAGSRAPLVPLSIFRSRVFSATNGITVGLYFALSVVFFLLPYTLIQVHGYSGLQAGTALIPFGLVMGLLSPLASRLGDRWGLRATLSTGAGLVTAGCMAFAIVEGRGAIDYWTGYLPALLLMAVGMTISVAPLTTAVLSSVADEESGVASGINNAVSRIAGVLAVAAAGMISLVSFPYYLFHRLAQAAVDDGTRAALLAGASRLAALRAPDTAAPHTAQMLHGLILDAYVGSYRTGMAVAAIAALTAMAIALRYLPARVTPGMGGR</sequence>
<feature type="transmembrane region" description="Helical" evidence="7">
    <location>
        <begin position="151"/>
        <end position="173"/>
    </location>
</feature>
<dbReference type="InterPro" id="IPR011701">
    <property type="entry name" value="MFS"/>
</dbReference>
<dbReference type="EMBL" id="NEVS01000001">
    <property type="protein sequence ID" value="OZI66922.1"/>
    <property type="molecule type" value="Genomic_DNA"/>
</dbReference>
<feature type="transmembrane region" description="Helical" evidence="7">
    <location>
        <begin position="61"/>
        <end position="81"/>
    </location>
</feature>
<dbReference type="SUPFAM" id="SSF103473">
    <property type="entry name" value="MFS general substrate transporter"/>
    <property type="match status" value="1"/>
</dbReference>
<dbReference type="Gene3D" id="1.20.1250.20">
    <property type="entry name" value="MFS general substrate transporter like domains"/>
    <property type="match status" value="1"/>
</dbReference>
<feature type="transmembrane region" description="Helical" evidence="7">
    <location>
        <begin position="210"/>
        <end position="227"/>
    </location>
</feature>
<feature type="transmembrane region" description="Helical" evidence="7">
    <location>
        <begin position="416"/>
        <end position="438"/>
    </location>
</feature>
<gene>
    <name evidence="9" type="ORF">CAL28_04180</name>
</gene>
<dbReference type="PANTHER" id="PTHR42718">
    <property type="entry name" value="MAJOR FACILITATOR SUPERFAMILY MULTIDRUG TRANSPORTER MFSC"/>
    <property type="match status" value="1"/>
</dbReference>
<dbReference type="NCBIfam" id="TIGR00711">
    <property type="entry name" value="efflux_EmrB"/>
    <property type="match status" value="1"/>
</dbReference>
<keyword evidence="10" id="KW-1185">Reference proteome</keyword>
<feature type="transmembrane region" description="Helical" evidence="7">
    <location>
        <begin position="309"/>
        <end position="329"/>
    </location>
</feature>
<evidence type="ECO:0000256" key="7">
    <source>
        <dbReference type="SAM" id="Phobius"/>
    </source>
</evidence>
<dbReference type="AlphaFoldDB" id="A0A261UZZ7"/>
<accession>A0A261UZZ7</accession>
<dbReference type="Pfam" id="PF07690">
    <property type="entry name" value="MFS_1"/>
    <property type="match status" value="1"/>
</dbReference>
<protein>
    <recommendedName>
        <fullName evidence="8">Major facilitator superfamily (MFS) profile domain-containing protein</fullName>
    </recommendedName>
</protein>
<feature type="transmembrane region" description="Helical" evidence="7">
    <location>
        <begin position="278"/>
        <end position="297"/>
    </location>
</feature>
<evidence type="ECO:0000256" key="3">
    <source>
        <dbReference type="ARBA" id="ARBA00022475"/>
    </source>
</evidence>
<dbReference type="GO" id="GO:0005886">
    <property type="term" value="C:plasma membrane"/>
    <property type="evidence" value="ECO:0007669"/>
    <property type="project" value="UniProtKB-SubCell"/>
</dbReference>
<evidence type="ECO:0000256" key="6">
    <source>
        <dbReference type="ARBA" id="ARBA00023136"/>
    </source>
</evidence>
<feature type="transmembrane region" description="Helical" evidence="7">
    <location>
        <begin position="239"/>
        <end position="257"/>
    </location>
</feature>
<feature type="transmembrane region" description="Helical" evidence="7">
    <location>
        <begin position="21"/>
        <end position="41"/>
    </location>
</feature>
<dbReference type="CDD" id="cd17321">
    <property type="entry name" value="MFS_MMR_MDR_like"/>
    <property type="match status" value="1"/>
</dbReference>
<evidence type="ECO:0000256" key="5">
    <source>
        <dbReference type="ARBA" id="ARBA00022989"/>
    </source>
</evidence>
<organism evidence="9 10">
    <name type="scientific">Bordetella genomosp. 11</name>
    <dbReference type="NCBI Taxonomy" id="1416808"/>
    <lineage>
        <taxon>Bacteria</taxon>
        <taxon>Pseudomonadati</taxon>
        <taxon>Pseudomonadota</taxon>
        <taxon>Betaproteobacteria</taxon>
        <taxon>Burkholderiales</taxon>
        <taxon>Alcaligenaceae</taxon>
        <taxon>Bordetella</taxon>
    </lineage>
</organism>
<comment type="caution">
    <text evidence="9">The sequence shown here is derived from an EMBL/GenBank/DDBJ whole genome shotgun (WGS) entry which is preliminary data.</text>
</comment>
<feature type="domain" description="Major facilitator superfamily (MFS) profile" evidence="8">
    <location>
        <begin position="23"/>
        <end position="515"/>
    </location>
</feature>
<evidence type="ECO:0000256" key="2">
    <source>
        <dbReference type="ARBA" id="ARBA00022448"/>
    </source>
</evidence>
<evidence type="ECO:0000313" key="10">
    <source>
        <dbReference type="Proteomes" id="UP000215767"/>
    </source>
</evidence>
<evidence type="ECO:0000256" key="4">
    <source>
        <dbReference type="ARBA" id="ARBA00022692"/>
    </source>
</evidence>
<dbReference type="OrthoDB" id="9807274at2"/>
<dbReference type="Proteomes" id="UP000215767">
    <property type="component" value="Unassembled WGS sequence"/>
</dbReference>
<dbReference type="Gene3D" id="1.20.1720.10">
    <property type="entry name" value="Multidrug resistance protein D"/>
    <property type="match status" value="1"/>
</dbReference>
<keyword evidence="3" id="KW-1003">Cell membrane</keyword>
<evidence type="ECO:0000313" key="9">
    <source>
        <dbReference type="EMBL" id="OZI66922.1"/>
    </source>
</evidence>
<feature type="transmembrane region" description="Helical" evidence="7">
    <location>
        <begin position="179"/>
        <end position="198"/>
    </location>
</feature>
<dbReference type="InterPro" id="IPR036259">
    <property type="entry name" value="MFS_trans_sf"/>
</dbReference>